<dbReference type="InterPro" id="IPR051934">
    <property type="entry name" value="Phage_Tail_Fiber_Structural"/>
</dbReference>
<evidence type="ECO:0000313" key="2">
    <source>
        <dbReference type="EMBL" id="SBW80129.1"/>
    </source>
</evidence>
<dbReference type="EMBL" id="LT599583">
    <property type="protein sequence ID" value="SBW80129.1"/>
    <property type="molecule type" value="Genomic_DNA"/>
</dbReference>
<dbReference type="AlphaFoldDB" id="A0A1D3JVK3"/>
<feature type="domain" description="Phage tail fibre protein N-terminal" evidence="1">
    <location>
        <begin position="6"/>
        <end position="152"/>
    </location>
</feature>
<dbReference type="InterPro" id="IPR022225">
    <property type="entry name" value="Phage_tail_fibre_N"/>
</dbReference>
<accession>A0A1D3JVK3</accession>
<gene>
    <name evidence="2" type="ORF">PVE_R1G2243</name>
</gene>
<dbReference type="RefSeq" id="WP_017848165.1">
    <property type="nucleotide sequence ID" value="NZ_AOUH01000027.1"/>
</dbReference>
<dbReference type="Proteomes" id="UP000245431">
    <property type="component" value="Chromosome PVE_r1"/>
</dbReference>
<reference evidence="3" key="1">
    <citation type="submission" date="2016-07" db="EMBL/GenBank/DDBJ databases">
        <authorList>
            <person name="Florea S."/>
            <person name="Webb J.S."/>
            <person name="Jaromczyk J."/>
            <person name="Schardl C.L."/>
        </authorList>
    </citation>
    <scope>NUCLEOTIDE SEQUENCE [LARGE SCALE GENOMIC DNA]</scope>
    <source>
        <strain evidence="3">1YdBTEX2</strain>
    </source>
</reference>
<evidence type="ECO:0000259" key="1">
    <source>
        <dbReference type="Pfam" id="PF12571"/>
    </source>
</evidence>
<name>A0A1D3JVK3_PSEVE</name>
<dbReference type="Pfam" id="PF12571">
    <property type="entry name" value="Phage_tail_fib"/>
    <property type="match status" value="1"/>
</dbReference>
<proteinExistence type="predicted"/>
<dbReference type="PANTHER" id="PTHR35191">
    <property type="entry name" value="PROPHAGE SIDE TAIL FIBER PROTEIN HOMOLOG STFQ-RELATED"/>
    <property type="match status" value="1"/>
</dbReference>
<dbReference type="PANTHER" id="PTHR35191:SF1">
    <property type="entry name" value="PROPHAGE SIDE TAIL FIBER PROTEIN HOMOLOG STFQ-RELATED"/>
    <property type="match status" value="1"/>
</dbReference>
<evidence type="ECO:0000313" key="3">
    <source>
        <dbReference type="Proteomes" id="UP000245431"/>
    </source>
</evidence>
<protein>
    <recommendedName>
        <fullName evidence="1">Phage tail fibre protein N-terminal domain-containing protein</fullName>
    </recommendedName>
</protein>
<dbReference type="Gene3D" id="2.60.40.3940">
    <property type="match status" value="1"/>
</dbReference>
<sequence>MIDQNSQFFAILTAVGEAKQANATALGLSWTFAQMGVGDANDTDPIPNRAQTKLINEWRRAPVNQVRPDSANPNIIITEQVIPADVGGKWIRELALYDADGDMVAVANCAPSFKPLLVQGTGKTQVIRMNFIVASTANIVLKIDPAVVLATRSYVDSSIVNVLPGGRRAGSYTKVQINERGIVVDGWNPSTLEGYGITDAYTKSRADELLEQRVAADTIISAGFVSGDISKPYFLERKPDGGVGGIINLALAAHVHTFESLKDKPSTMQGYGITDAYTKVKSDELLNQRVAADGIVAAGFVSGDLNYPYFLKSPNSIVHLARRTQVDAKPDGDWVDAVGLVSNEPSLPYMHQKGGGNVLLVARSELPRNTCAKGIPGWWRCADTGLLRQRVSVYLGDVSTAWAGSVAFPVAFATQADSVKISVLQSTGSPATLSCSYSELTTSGCKLRVDEWSASVQYGLTLIVEAEGY</sequence>
<organism evidence="2 3">
    <name type="scientific">Pseudomonas veronii 1YdBTEX2</name>
    <dbReference type="NCBI Taxonomy" id="1295141"/>
    <lineage>
        <taxon>Bacteria</taxon>
        <taxon>Pseudomonadati</taxon>
        <taxon>Pseudomonadota</taxon>
        <taxon>Gammaproteobacteria</taxon>
        <taxon>Pseudomonadales</taxon>
        <taxon>Pseudomonadaceae</taxon>
        <taxon>Pseudomonas</taxon>
    </lineage>
</organism>